<proteinExistence type="inferred from homology"/>
<feature type="domain" description="ABC transporter" evidence="5">
    <location>
        <begin position="5"/>
        <end position="232"/>
    </location>
</feature>
<sequence>MEFAIATDGLRKKLGGRTVIDDLALRVPPGDVYGFIGPNGAGKTTAMRLLLGLIRRDAGDVSILGRDLDRDRIGALAETGAFIEHPGLYDHLSGRANIELYRHQRGLAASETDRVLEVAGMTEHANRKAGQYSLGMRQRTALARTLLGNPKLLLLDEPTNGLDPEGIQDMRELIRALPERTGATVFLSSHLLAEIEQVAKHAGLLRDGKLVLQGPLDELLGGGGEAHMSVDDPKRAAAVLGQAGWAAEKIAADQIAVRGASATPGEIDTATANRLLVEAGIAVSAIARPRSSLEDLYRRSTAAQPAGDTQ</sequence>
<name>A0A6I4U2P4_9SPHN</name>
<accession>A0A6I4U2P4</accession>
<dbReference type="SUPFAM" id="SSF52540">
    <property type="entry name" value="P-loop containing nucleoside triphosphate hydrolases"/>
    <property type="match status" value="1"/>
</dbReference>
<dbReference type="OrthoDB" id="9806044at2"/>
<dbReference type="Pfam" id="PF00005">
    <property type="entry name" value="ABC_tran"/>
    <property type="match status" value="1"/>
</dbReference>
<keyword evidence="3" id="KW-0547">Nucleotide-binding</keyword>
<gene>
    <name evidence="6" type="ORF">GRI68_08395</name>
</gene>
<evidence type="ECO:0000256" key="3">
    <source>
        <dbReference type="ARBA" id="ARBA00022741"/>
    </source>
</evidence>
<keyword evidence="4 6" id="KW-0067">ATP-binding</keyword>
<dbReference type="PROSITE" id="PS50893">
    <property type="entry name" value="ABC_TRANSPORTER_2"/>
    <property type="match status" value="1"/>
</dbReference>
<dbReference type="AlphaFoldDB" id="A0A6I4U2P4"/>
<dbReference type="InterPro" id="IPR003593">
    <property type="entry name" value="AAA+_ATPase"/>
</dbReference>
<evidence type="ECO:0000259" key="5">
    <source>
        <dbReference type="PROSITE" id="PS50893"/>
    </source>
</evidence>
<evidence type="ECO:0000256" key="1">
    <source>
        <dbReference type="ARBA" id="ARBA00005417"/>
    </source>
</evidence>
<dbReference type="EMBL" id="WTYR01000001">
    <property type="protein sequence ID" value="MXP10198.1"/>
    <property type="molecule type" value="Genomic_DNA"/>
</dbReference>
<dbReference type="PANTHER" id="PTHR43335">
    <property type="entry name" value="ABC TRANSPORTER, ATP-BINDING PROTEIN"/>
    <property type="match status" value="1"/>
</dbReference>
<comment type="caution">
    <text evidence="6">The sequence shown here is derived from an EMBL/GenBank/DDBJ whole genome shotgun (WGS) entry which is preliminary data.</text>
</comment>
<protein>
    <submittedName>
        <fullName evidence="6">ATP-binding cassette domain-containing protein</fullName>
    </submittedName>
</protein>
<dbReference type="GO" id="GO:0005524">
    <property type="term" value="F:ATP binding"/>
    <property type="evidence" value="ECO:0007669"/>
    <property type="project" value="UniProtKB-KW"/>
</dbReference>
<dbReference type="Gene3D" id="3.40.50.300">
    <property type="entry name" value="P-loop containing nucleotide triphosphate hydrolases"/>
    <property type="match status" value="1"/>
</dbReference>
<organism evidence="6 7">
    <name type="scientific">Alteriqipengyuania halimionae</name>
    <dbReference type="NCBI Taxonomy" id="1926630"/>
    <lineage>
        <taxon>Bacteria</taxon>
        <taxon>Pseudomonadati</taxon>
        <taxon>Pseudomonadota</taxon>
        <taxon>Alphaproteobacteria</taxon>
        <taxon>Sphingomonadales</taxon>
        <taxon>Erythrobacteraceae</taxon>
        <taxon>Alteriqipengyuania</taxon>
    </lineage>
</organism>
<dbReference type="Proteomes" id="UP000429229">
    <property type="component" value="Unassembled WGS sequence"/>
</dbReference>
<evidence type="ECO:0000313" key="7">
    <source>
        <dbReference type="Proteomes" id="UP000429229"/>
    </source>
</evidence>
<evidence type="ECO:0000256" key="4">
    <source>
        <dbReference type="ARBA" id="ARBA00022840"/>
    </source>
</evidence>
<comment type="similarity">
    <text evidence="1">Belongs to the ABC transporter superfamily.</text>
</comment>
<evidence type="ECO:0000313" key="6">
    <source>
        <dbReference type="EMBL" id="MXP10198.1"/>
    </source>
</evidence>
<dbReference type="PANTHER" id="PTHR43335:SF4">
    <property type="entry name" value="ABC TRANSPORTER, ATP-BINDING PROTEIN"/>
    <property type="match status" value="1"/>
</dbReference>
<dbReference type="RefSeq" id="WP_160616826.1">
    <property type="nucleotide sequence ID" value="NZ_WTYR01000001.1"/>
</dbReference>
<reference evidence="6 7" key="1">
    <citation type="submission" date="2019-12" db="EMBL/GenBank/DDBJ databases">
        <title>Genomic-based taxomic classification of the family Erythrobacteraceae.</title>
        <authorList>
            <person name="Xu L."/>
        </authorList>
    </citation>
    <scope>NUCLEOTIDE SEQUENCE [LARGE SCALE GENOMIC DNA]</scope>
    <source>
        <strain evidence="6 7">LMG 29519</strain>
    </source>
</reference>
<dbReference type="InterPro" id="IPR003439">
    <property type="entry name" value="ABC_transporter-like_ATP-bd"/>
</dbReference>
<keyword evidence="7" id="KW-1185">Reference proteome</keyword>
<dbReference type="GO" id="GO:0016887">
    <property type="term" value="F:ATP hydrolysis activity"/>
    <property type="evidence" value="ECO:0007669"/>
    <property type="project" value="InterPro"/>
</dbReference>
<evidence type="ECO:0000256" key="2">
    <source>
        <dbReference type="ARBA" id="ARBA00022448"/>
    </source>
</evidence>
<dbReference type="SMART" id="SM00382">
    <property type="entry name" value="AAA"/>
    <property type="match status" value="1"/>
</dbReference>
<dbReference type="InterPro" id="IPR027417">
    <property type="entry name" value="P-loop_NTPase"/>
</dbReference>
<keyword evidence="2" id="KW-0813">Transport</keyword>